<comment type="caution">
    <text evidence="2">The sequence shown here is derived from an EMBL/GenBank/DDBJ whole genome shotgun (WGS) entry which is preliminary data.</text>
</comment>
<gene>
    <name evidence="2" type="ORF">VMCG_04168</name>
</gene>
<name>A0A423WTP5_9PEZI</name>
<keyword evidence="1" id="KW-0472">Membrane</keyword>
<dbReference type="OrthoDB" id="5214502at2759"/>
<evidence type="ECO:0000256" key="1">
    <source>
        <dbReference type="SAM" id="Phobius"/>
    </source>
</evidence>
<sequence>MNSQVWQPTRRIVVKAAQSAPSAIRGASSSTSNLPFHRYASQGLRQLARQHKELKAPADWMSLIRKASWGLPIYVPVTAAALFWPYPVMKLAEARYR</sequence>
<protein>
    <submittedName>
        <fullName evidence="2">Uncharacterized protein</fullName>
    </submittedName>
</protein>
<proteinExistence type="predicted"/>
<keyword evidence="1" id="KW-1133">Transmembrane helix</keyword>
<keyword evidence="3" id="KW-1185">Reference proteome</keyword>
<keyword evidence="1" id="KW-0812">Transmembrane</keyword>
<organism evidence="2 3">
    <name type="scientific">Cytospora schulzeri</name>
    <dbReference type="NCBI Taxonomy" id="448051"/>
    <lineage>
        <taxon>Eukaryota</taxon>
        <taxon>Fungi</taxon>
        <taxon>Dikarya</taxon>
        <taxon>Ascomycota</taxon>
        <taxon>Pezizomycotina</taxon>
        <taxon>Sordariomycetes</taxon>
        <taxon>Sordariomycetidae</taxon>
        <taxon>Diaporthales</taxon>
        <taxon>Cytosporaceae</taxon>
        <taxon>Cytospora</taxon>
    </lineage>
</organism>
<reference evidence="2 3" key="1">
    <citation type="submission" date="2015-09" db="EMBL/GenBank/DDBJ databases">
        <title>Host preference determinants of Valsa canker pathogens revealed by comparative genomics.</title>
        <authorList>
            <person name="Yin Z."/>
            <person name="Huang L."/>
        </authorList>
    </citation>
    <scope>NUCLEOTIDE SEQUENCE [LARGE SCALE GENOMIC DNA]</scope>
    <source>
        <strain evidence="2 3">03-1</strain>
    </source>
</reference>
<accession>A0A423WTP5</accession>
<evidence type="ECO:0000313" key="3">
    <source>
        <dbReference type="Proteomes" id="UP000283895"/>
    </source>
</evidence>
<dbReference type="Proteomes" id="UP000283895">
    <property type="component" value="Unassembled WGS sequence"/>
</dbReference>
<feature type="transmembrane region" description="Helical" evidence="1">
    <location>
        <begin position="69"/>
        <end position="88"/>
    </location>
</feature>
<evidence type="ECO:0000313" key="2">
    <source>
        <dbReference type="EMBL" id="ROW06741.1"/>
    </source>
</evidence>
<dbReference type="AlphaFoldDB" id="A0A423WTP5"/>
<dbReference type="EMBL" id="LKEA01000009">
    <property type="protein sequence ID" value="ROW06741.1"/>
    <property type="molecule type" value="Genomic_DNA"/>
</dbReference>